<feature type="transmembrane region" description="Helical" evidence="1">
    <location>
        <begin position="69"/>
        <end position="86"/>
    </location>
</feature>
<keyword evidence="3" id="KW-1185">Reference proteome</keyword>
<gene>
    <name evidence="2" type="ORF">VB248_14180</name>
</gene>
<keyword evidence="1" id="KW-0812">Transmembrane</keyword>
<protein>
    <recommendedName>
        <fullName evidence="4">TIGR04086 family membrane protein</fullName>
    </recommendedName>
</protein>
<feature type="transmembrane region" description="Helical" evidence="1">
    <location>
        <begin position="30"/>
        <end position="57"/>
    </location>
</feature>
<organism evidence="2 3">
    <name type="scientific">Arcicella rigui</name>
    <dbReference type="NCBI Taxonomy" id="797020"/>
    <lineage>
        <taxon>Bacteria</taxon>
        <taxon>Pseudomonadati</taxon>
        <taxon>Bacteroidota</taxon>
        <taxon>Cytophagia</taxon>
        <taxon>Cytophagales</taxon>
        <taxon>Flectobacillaceae</taxon>
        <taxon>Arcicella</taxon>
    </lineage>
</organism>
<keyword evidence="1" id="KW-1133">Transmembrane helix</keyword>
<reference evidence="2 3" key="1">
    <citation type="submission" date="2023-12" db="EMBL/GenBank/DDBJ databases">
        <title>Novel species of the genus Arcicella isolated from rivers.</title>
        <authorList>
            <person name="Lu H."/>
        </authorList>
    </citation>
    <scope>NUCLEOTIDE SEQUENCE [LARGE SCALE GENOMIC DNA]</scope>
    <source>
        <strain evidence="2 3">KCTC 23307</strain>
    </source>
</reference>
<sequence>MTENTVKNTQESSSFLKKLGTSFFSPLTSLIIMLAFVSQYFFDWWVIALAAFTGCYLQAKSSGEAFRKSFVAIAILWLMIILYYHIATDGILSTKIASILPLNGNAGLLIFISVLIGGLVGGSAGVSGYLVRDSVDKYQNKS</sequence>
<evidence type="ECO:0000313" key="3">
    <source>
        <dbReference type="Proteomes" id="UP001302949"/>
    </source>
</evidence>
<dbReference type="Proteomes" id="UP001302949">
    <property type="component" value="Unassembled WGS sequence"/>
</dbReference>
<proteinExistence type="predicted"/>
<evidence type="ECO:0000313" key="2">
    <source>
        <dbReference type="EMBL" id="MEA5140295.1"/>
    </source>
</evidence>
<evidence type="ECO:0008006" key="4">
    <source>
        <dbReference type="Google" id="ProtNLM"/>
    </source>
</evidence>
<name>A0ABU5QBS1_9BACT</name>
<accession>A0ABU5QBS1</accession>
<keyword evidence="1" id="KW-0472">Membrane</keyword>
<dbReference type="EMBL" id="JAYFUM010000016">
    <property type="protein sequence ID" value="MEA5140295.1"/>
    <property type="molecule type" value="Genomic_DNA"/>
</dbReference>
<feature type="transmembrane region" description="Helical" evidence="1">
    <location>
        <begin position="106"/>
        <end position="131"/>
    </location>
</feature>
<evidence type="ECO:0000256" key="1">
    <source>
        <dbReference type="SAM" id="Phobius"/>
    </source>
</evidence>
<dbReference type="RefSeq" id="WP_323297449.1">
    <property type="nucleotide sequence ID" value="NZ_JAYFUM010000016.1"/>
</dbReference>
<comment type="caution">
    <text evidence="2">The sequence shown here is derived from an EMBL/GenBank/DDBJ whole genome shotgun (WGS) entry which is preliminary data.</text>
</comment>